<evidence type="ECO:0000313" key="4">
    <source>
        <dbReference type="Proteomes" id="UP000001194"/>
    </source>
</evidence>
<feature type="compositionally biased region" description="Basic and acidic residues" evidence="1">
    <location>
        <begin position="443"/>
        <end position="453"/>
    </location>
</feature>
<dbReference type="InParanoid" id="B0CXB3"/>
<dbReference type="GeneID" id="6071458"/>
<keyword evidence="4" id="KW-1185">Reference proteome</keyword>
<feature type="region of interest" description="Disordered" evidence="1">
    <location>
        <begin position="310"/>
        <end position="407"/>
    </location>
</feature>
<feature type="region of interest" description="Disordered" evidence="1">
    <location>
        <begin position="245"/>
        <end position="283"/>
    </location>
</feature>
<keyword evidence="2" id="KW-1133">Transmembrane helix</keyword>
<organism evidence="4">
    <name type="scientific">Laccaria bicolor (strain S238N-H82 / ATCC MYA-4686)</name>
    <name type="common">Bicoloured deceiver</name>
    <name type="synonym">Laccaria laccata var. bicolor</name>
    <dbReference type="NCBI Taxonomy" id="486041"/>
    <lineage>
        <taxon>Eukaryota</taxon>
        <taxon>Fungi</taxon>
        <taxon>Dikarya</taxon>
        <taxon>Basidiomycota</taxon>
        <taxon>Agaricomycotina</taxon>
        <taxon>Agaricomycetes</taxon>
        <taxon>Agaricomycetidae</taxon>
        <taxon>Agaricales</taxon>
        <taxon>Agaricineae</taxon>
        <taxon>Hydnangiaceae</taxon>
        <taxon>Laccaria</taxon>
    </lineage>
</organism>
<feature type="compositionally biased region" description="Basic and acidic residues" evidence="1">
    <location>
        <begin position="185"/>
        <end position="194"/>
    </location>
</feature>
<name>B0CXB3_LACBS</name>
<feature type="compositionally biased region" description="Low complexity" evidence="1">
    <location>
        <begin position="143"/>
        <end position="158"/>
    </location>
</feature>
<evidence type="ECO:0000313" key="3">
    <source>
        <dbReference type="EMBL" id="EDR13225.1"/>
    </source>
</evidence>
<dbReference type="HOGENOM" id="CLU_015388_0_0_1"/>
<feature type="region of interest" description="Disordered" evidence="1">
    <location>
        <begin position="592"/>
        <end position="796"/>
    </location>
</feature>
<dbReference type="OrthoDB" id="3266087at2759"/>
<feature type="compositionally biased region" description="Low complexity" evidence="1">
    <location>
        <begin position="315"/>
        <end position="334"/>
    </location>
</feature>
<feature type="compositionally biased region" description="Low complexity" evidence="1">
    <location>
        <begin position="713"/>
        <end position="723"/>
    </location>
</feature>
<feature type="compositionally biased region" description="Polar residues" evidence="1">
    <location>
        <begin position="195"/>
        <end position="207"/>
    </location>
</feature>
<keyword evidence="2" id="KW-0472">Membrane</keyword>
<dbReference type="KEGG" id="lbc:LACBIDRAFT_308837"/>
<dbReference type="EMBL" id="DS547093">
    <property type="protein sequence ID" value="EDR13225.1"/>
    <property type="molecule type" value="Genomic_DNA"/>
</dbReference>
<feature type="compositionally biased region" description="Polar residues" evidence="1">
    <location>
        <begin position="360"/>
        <end position="372"/>
    </location>
</feature>
<dbReference type="RefSeq" id="XP_001875723.1">
    <property type="nucleotide sequence ID" value="XM_001875688.1"/>
</dbReference>
<feature type="transmembrane region" description="Helical" evidence="2">
    <location>
        <begin position="881"/>
        <end position="901"/>
    </location>
</feature>
<evidence type="ECO:0000256" key="2">
    <source>
        <dbReference type="SAM" id="Phobius"/>
    </source>
</evidence>
<keyword evidence="2" id="KW-0812">Transmembrane</keyword>
<feature type="compositionally biased region" description="Polar residues" evidence="1">
    <location>
        <begin position="111"/>
        <end position="125"/>
    </location>
</feature>
<feature type="compositionally biased region" description="Low complexity" evidence="1">
    <location>
        <begin position="670"/>
        <end position="682"/>
    </location>
</feature>
<feature type="compositionally biased region" description="Polar residues" evidence="1">
    <location>
        <begin position="253"/>
        <end position="271"/>
    </location>
</feature>
<feature type="compositionally biased region" description="Polar residues" evidence="1">
    <location>
        <begin position="724"/>
        <end position="739"/>
    </location>
</feature>
<proteinExistence type="predicted"/>
<feature type="compositionally biased region" description="Low complexity" evidence="1">
    <location>
        <begin position="592"/>
        <end position="602"/>
    </location>
</feature>
<feature type="compositionally biased region" description="Low complexity" evidence="1">
    <location>
        <begin position="380"/>
        <end position="402"/>
    </location>
</feature>
<feature type="transmembrane region" description="Helical" evidence="2">
    <location>
        <begin position="825"/>
        <end position="844"/>
    </location>
</feature>
<protein>
    <submittedName>
        <fullName evidence="3">Predicted protein</fullName>
    </submittedName>
</protein>
<feature type="region of interest" description="Disordered" evidence="1">
    <location>
        <begin position="432"/>
        <end position="465"/>
    </location>
</feature>
<reference evidence="3 4" key="1">
    <citation type="journal article" date="2008" name="Nature">
        <title>The genome of Laccaria bicolor provides insights into mycorrhizal symbiosis.</title>
        <authorList>
            <person name="Martin F."/>
            <person name="Aerts A."/>
            <person name="Ahren D."/>
            <person name="Brun A."/>
            <person name="Danchin E.G.J."/>
            <person name="Duchaussoy F."/>
            <person name="Gibon J."/>
            <person name="Kohler A."/>
            <person name="Lindquist E."/>
            <person name="Pereda V."/>
            <person name="Salamov A."/>
            <person name="Shapiro H.J."/>
            <person name="Wuyts J."/>
            <person name="Blaudez D."/>
            <person name="Buee M."/>
            <person name="Brokstein P."/>
            <person name="Canbaeck B."/>
            <person name="Cohen D."/>
            <person name="Courty P.E."/>
            <person name="Coutinho P.M."/>
            <person name="Delaruelle C."/>
            <person name="Detter J.C."/>
            <person name="Deveau A."/>
            <person name="DiFazio S."/>
            <person name="Duplessis S."/>
            <person name="Fraissinet-Tachet L."/>
            <person name="Lucic E."/>
            <person name="Frey-Klett P."/>
            <person name="Fourrey C."/>
            <person name="Feussner I."/>
            <person name="Gay G."/>
            <person name="Grimwood J."/>
            <person name="Hoegger P.J."/>
            <person name="Jain P."/>
            <person name="Kilaru S."/>
            <person name="Labbe J."/>
            <person name="Lin Y.C."/>
            <person name="Legue V."/>
            <person name="Le Tacon F."/>
            <person name="Marmeisse R."/>
            <person name="Melayah D."/>
            <person name="Montanini B."/>
            <person name="Muratet M."/>
            <person name="Nehls U."/>
            <person name="Niculita-Hirzel H."/>
            <person name="Oudot-Le Secq M.P."/>
            <person name="Peter M."/>
            <person name="Quesneville H."/>
            <person name="Rajashekar B."/>
            <person name="Reich M."/>
            <person name="Rouhier N."/>
            <person name="Schmutz J."/>
            <person name="Yin T."/>
            <person name="Chalot M."/>
            <person name="Henrissat B."/>
            <person name="Kuees U."/>
            <person name="Lucas S."/>
            <person name="Van de Peer Y."/>
            <person name="Podila G.K."/>
            <person name="Polle A."/>
            <person name="Pukkila P.J."/>
            <person name="Richardson P.M."/>
            <person name="Rouze P."/>
            <person name="Sanders I.R."/>
            <person name="Stajich J.E."/>
            <person name="Tunlid A."/>
            <person name="Tuskan G."/>
            <person name="Grigoriev I.V."/>
        </authorList>
    </citation>
    <scope>NUCLEOTIDE SEQUENCE [LARGE SCALE GENOMIC DNA]</scope>
    <source>
        <strain evidence="4">S238N-H82 / ATCC MYA-4686</strain>
    </source>
</reference>
<dbReference type="AlphaFoldDB" id="B0CXB3"/>
<feature type="compositionally biased region" description="Low complexity" evidence="1">
    <location>
        <begin position="740"/>
        <end position="758"/>
    </location>
</feature>
<feature type="compositionally biased region" description="Polar residues" evidence="1">
    <location>
        <begin position="611"/>
        <end position="620"/>
    </location>
</feature>
<evidence type="ECO:0000256" key="1">
    <source>
        <dbReference type="SAM" id="MobiDB-lite"/>
    </source>
</evidence>
<dbReference type="Proteomes" id="UP000001194">
    <property type="component" value="Unassembled WGS sequence"/>
</dbReference>
<feature type="region of interest" description="Disordered" evidence="1">
    <location>
        <begin position="71"/>
        <end position="228"/>
    </location>
</feature>
<feature type="compositionally biased region" description="Low complexity" evidence="1">
    <location>
        <begin position="691"/>
        <end position="706"/>
    </location>
</feature>
<feature type="region of interest" description="Disordered" evidence="1">
    <location>
        <begin position="499"/>
        <end position="578"/>
    </location>
</feature>
<sequence>MPTFTFKRRKSQPLTVAVLQTEARPEQHPEKPLPSPHKSSPVDKKIHPDLNLLAEELESSLGHGSVVDVSPISQRTDETGFASLPPSVRKNRASISTHLRAFSDGMKQGPSKETSQADLRSVRTTSTRRKPFRGQPLFTGVTSRNSPSLPSPPSAVANPPSPGGRWSTFGRKTAYDTPTNSQYDDEPHGRDSLSRRSIQSRATSRSRGSTDTEPRTPKSFAYSQYNSTQQSFSSQVFENNFSAPSPGTFGIPTPSSLSGVTFGSSQSSRIGNQAGPPPLPPLDHPAFRTMSTGQPLISQTLKDQIAEATQEHYRSQSLPSLAPSSSHSSRTRSAGFTKRMQNAGKRKSSIPKTGSHEISSKNAKPMKESSSSKTRHSRATSKSSLGSSRRSSAEYSAKKASSTGHGGEYEQCWEVQVSQEMLRLALDGGGQQNVRAPISLPNRDIKASGKARGDNVGSSSDPFQSPLCILTRPIGGAEGPHSFLLQDTHSHNITQTPYDESYQASDTRHQYPRKPVPKYSTLDTMSEDHVSNTSSGNKGQKDAPVATGSQSRRPTIPVPSRNSQSKLNTIGDVGPIPRTSLLVPPTLSTIAASPEASPISPSRRSHHKSQPTEPSSSVLQKASLPPPIQKSYSTGSTKRKASEAEVEGDKTPPKVNRATFAPEPRTHRASGTSGSSHGPPSSFNRNKRPRISGSSDSRPTTSSSIGDSPNAKSTGSWSSRGSSIHNFGSINKAPSTIAETTTQPPRRAPSRRSLSQASIPISALVSPHAPSVARSNTFHMRDPRKPAPIQSTPWSLSFPSEVQRGEGRWGWKGWVERDGSPLHGWLFFVGFVVFPLWWAAGFLIPIPRTRRLEGNDTEKGVVLDDPQVEHDAKSWRTRCRIMAVVSVFTYIPFIVLVAIFAR</sequence>
<feature type="compositionally biased region" description="Basic and acidic residues" evidence="1">
    <location>
        <begin position="640"/>
        <end position="652"/>
    </location>
</feature>
<accession>B0CXB3</accession>
<gene>
    <name evidence="3" type="ORF">LACBIDRAFT_308837</name>
</gene>
<feature type="region of interest" description="Disordered" evidence="1">
    <location>
        <begin position="19"/>
        <end position="49"/>
    </location>
</feature>